<dbReference type="InterPro" id="IPR050715">
    <property type="entry name" value="LRR-SigEffector_domain"/>
</dbReference>
<proteinExistence type="predicted"/>
<organism evidence="4 5">
    <name type="scientific">Vitis vinifera</name>
    <name type="common">Grape</name>
    <dbReference type="NCBI Taxonomy" id="29760"/>
    <lineage>
        <taxon>Eukaryota</taxon>
        <taxon>Viridiplantae</taxon>
        <taxon>Streptophyta</taxon>
        <taxon>Embryophyta</taxon>
        <taxon>Tracheophyta</taxon>
        <taxon>Spermatophyta</taxon>
        <taxon>Magnoliopsida</taxon>
        <taxon>eudicotyledons</taxon>
        <taxon>Gunneridae</taxon>
        <taxon>Pentapetalae</taxon>
        <taxon>rosids</taxon>
        <taxon>Vitales</taxon>
        <taxon>Vitaceae</taxon>
        <taxon>Viteae</taxon>
        <taxon>Vitis</taxon>
    </lineage>
</organism>
<sequence length="309" mass="35224">MEHLRGLESLKLINCENLVALPNSIDLGGCNLMEGEISSDLWCLSSLQFLDVSNNRIRCIPAGITQLSKLQALLMNYCLMLEEIGELSSSLERECHSGSSGILDWVSHQRMGCEVRIELPMNWYEDNNFLGFVLFLHHVPLDNDNLRQEKWFIIESICYDSGNTSDPVTWVSYFRQIDIPAKYRSGWWNSLKAHFDTPIGSGSFTYGDTTCFKVKSCGIRLMYAQDQIHWPQPSRGSLGDREDHPVKKGFSNFKSLKLYLNPSRMWYEGALVVYLSYAQTFDQSLPSINKTKGKEIEMNFTDGDGLDLT</sequence>
<accession>A0A438DPW0</accession>
<feature type="domain" description="C-JID" evidence="3">
    <location>
        <begin position="104"/>
        <end position="226"/>
    </location>
</feature>
<dbReference type="InterPro" id="IPR001611">
    <property type="entry name" value="Leu-rich_rpt"/>
</dbReference>
<dbReference type="SUPFAM" id="SSF52058">
    <property type="entry name" value="L domain-like"/>
    <property type="match status" value="1"/>
</dbReference>
<evidence type="ECO:0000313" key="5">
    <source>
        <dbReference type="Proteomes" id="UP000288805"/>
    </source>
</evidence>
<evidence type="ECO:0000259" key="3">
    <source>
        <dbReference type="Pfam" id="PF20160"/>
    </source>
</evidence>
<dbReference type="AlphaFoldDB" id="A0A438DPW0"/>
<gene>
    <name evidence="4" type="ORF">CK203_111074</name>
</gene>
<evidence type="ECO:0000256" key="1">
    <source>
        <dbReference type="ARBA" id="ARBA00022614"/>
    </source>
</evidence>
<dbReference type="PANTHER" id="PTHR45752">
    <property type="entry name" value="LEUCINE-RICH REPEAT-CONTAINING"/>
    <property type="match status" value="1"/>
</dbReference>
<keyword evidence="2" id="KW-0677">Repeat</keyword>
<dbReference type="EMBL" id="QGNW01001537">
    <property type="protein sequence ID" value="RVW37481.1"/>
    <property type="molecule type" value="Genomic_DNA"/>
</dbReference>
<dbReference type="InterPro" id="IPR045344">
    <property type="entry name" value="C-JID"/>
</dbReference>
<protein>
    <recommendedName>
        <fullName evidence="3">C-JID domain-containing protein</fullName>
    </recommendedName>
</protein>
<comment type="caution">
    <text evidence="4">The sequence shown here is derived from an EMBL/GenBank/DDBJ whole genome shotgun (WGS) entry which is preliminary data.</text>
</comment>
<reference evidence="4 5" key="1">
    <citation type="journal article" date="2018" name="PLoS Genet.">
        <title>Population sequencing reveals clonal diversity and ancestral inbreeding in the grapevine cultivar Chardonnay.</title>
        <authorList>
            <person name="Roach M.J."/>
            <person name="Johnson D.L."/>
            <person name="Bohlmann J."/>
            <person name="van Vuuren H.J."/>
            <person name="Jones S.J."/>
            <person name="Pretorius I.S."/>
            <person name="Schmidt S.A."/>
            <person name="Borneman A.R."/>
        </authorList>
    </citation>
    <scope>NUCLEOTIDE SEQUENCE [LARGE SCALE GENOMIC DNA]</scope>
    <source>
        <strain evidence="5">cv. Chardonnay</strain>
        <tissue evidence="4">Leaf</tissue>
    </source>
</reference>
<name>A0A438DPW0_VITVI</name>
<dbReference type="Gene3D" id="3.80.10.10">
    <property type="entry name" value="Ribonuclease Inhibitor"/>
    <property type="match status" value="1"/>
</dbReference>
<evidence type="ECO:0000313" key="4">
    <source>
        <dbReference type="EMBL" id="RVW37481.1"/>
    </source>
</evidence>
<dbReference type="InterPro" id="IPR032675">
    <property type="entry name" value="LRR_dom_sf"/>
</dbReference>
<dbReference type="Proteomes" id="UP000288805">
    <property type="component" value="Unassembled WGS sequence"/>
</dbReference>
<dbReference type="Pfam" id="PF20160">
    <property type="entry name" value="C-JID"/>
    <property type="match status" value="1"/>
</dbReference>
<dbReference type="PROSITE" id="PS51450">
    <property type="entry name" value="LRR"/>
    <property type="match status" value="1"/>
</dbReference>
<evidence type="ECO:0000256" key="2">
    <source>
        <dbReference type="ARBA" id="ARBA00022737"/>
    </source>
</evidence>
<dbReference type="InterPro" id="IPR003591">
    <property type="entry name" value="Leu-rich_rpt_typical-subtyp"/>
</dbReference>
<dbReference type="SMART" id="SM00369">
    <property type="entry name" value="LRR_TYP"/>
    <property type="match status" value="1"/>
</dbReference>
<dbReference type="PANTHER" id="PTHR45752:SF195">
    <property type="entry name" value="LEUCINE-RICH REPEAT (LRR) FAMILY PROTEIN-RELATED"/>
    <property type="match status" value="1"/>
</dbReference>
<keyword evidence="1" id="KW-0433">Leucine-rich repeat</keyword>